<evidence type="ECO:0000256" key="2">
    <source>
        <dbReference type="ARBA" id="ARBA00009142"/>
    </source>
</evidence>
<dbReference type="RefSeq" id="WP_212818024.1">
    <property type="nucleotide sequence ID" value="NZ_AP023359.1"/>
</dbReference>
<evidence type="ECO:0000313" key="8">
    <source>
        <dbReference type="Proteomes" id="UP000680866"/>
    </source>
</evidence>
<evidence type="ECO:0000256" key="4">
    <source>
        <dbReference type="ARBA" id="ARBA00022989"/>
    </source>
</evidence>
<keyword evidence="4 6" id="KW-1133">Transmembrane helix</keyword>
<dbReference type="GO" id="GO:0005886">
    <property type="term" value="C:plasma membrane"/>
    <property type="evidence" value="ECO:0007669"/>
    <property type="project" value="UniProtKB-SubCell"/>
</dbReference>
<dbReference type="KEGG" id="pry:Prubr_58700"/>
<dbReference type="PANTHER" id="PTHR43701">
    <property type="entry name" value="MEMBRANE TRANSPORTER PROTEIN MJ0441-RELATED"/>
    <property type="match status" value="1"/>
</dbReference>
<dbReference type="AlphaFoldDB" id="A0A810N9P3"/>
<feature type="transmembrane region" description="Helical" evidence="6">
    <location>
        <begin position="175"/>
        <end position="197"/>
    </location>
</feature>
<evidence type="ECO:0000256" key="1">
    <source>
        <dbReference type="ARBA" id="ARBA00004141"/>
    </source>
</evidence>
<feature type="transmembrane region" description="Helical" evidence="6">
    <location>
        <begin position="238"/>
        <end position="256"/>
    </location>
</feature>
<accession>A0A810N9P3</accession>
<feature type="transmembrane region" description="Helical" evidence="6">
    <location>
        <begin position="100"/>
        <end position="118"/>
    </location>
</feature>
<dbReference type="InterPro" id="IPR002781">
    <property type="entry name" value="TM_pro_TauE-like"/>
</dbReference>
<evidence type="ECO:0000256" key="5">
    <source>
        <dbReference type="ARBA" id="ARBA00023136"/>
    </source>
</evidence>
<feature type="transmembrane region" description="Helical" evidence="6">
    <location>
        <begin position="138"/>
        <end position="163"/>
    </location>
</feature>
<comment type="subcellular location">
    <subcellularLocation>
        <location evidence="6">Cell membrane</location>
        <topology evidence="6">Multi-pass membrane protein</topology>
    </subcellularLocation>
    <subcellularLocation>
        <location evidence="1">Membrane</location>
        <topology evidence="1">Multi-pass membrane protein</topology>
    </subcellularLocation>
</comment>
<keyword evidence="8" id="KW-1185">Reference proteome</keyword>
<dbReference type="EMBL" id="AP023359">
    <property type="protein sequence ID" value="BCJ68849.1"/>
    <property type="molecule type" value="Genomic_DNA"/>
</dbReference>
<dbReference type="Pfam" id="PF01925">
    <property type="entry name" value="TauE"/>
    <property type="match status" value="1"/>
</dbReference>
<dbReference type="Proteomes" id="UP000680866">
    <property type="component" value="Chromosome"/>
</dbReference>
<reference evidence="7" key="1">
    <citation type="submission" date="2020-08" db="EMBL/GenBank/DDBJ databases">
        <title>Whole genome shotgun sequence of Polymorphospora rubra NBRC 101157.</title>
        <authorList>
            <person name="Komaki H."/>
            <person name="Tamura T."/>
        </authorList>
    </citation>
    <scope>NUCLEOTIDE SEQUENCE</scope>
    <source>
        <strain evidence="7">NBRC 101157</strain>
    </source>
</reference>
<proteinExistence type="inferred from homology"/>
<keyword evidence="3 6" id="KW-0812">Transmembrane</keyword>
<evidence type="ECO:0000256" key="3">
    <source>
        <dbReference type="ARBA" id="ARBA00022692"/>
    </source>
</evidence>
<keyword evidence="5 6" id="KW-0472">Membrane</keyword>
<comment type="similarity">
    <text evidence="2 6">Belongs to the 4-toluene sulfonate uptake permease (TSUP) (TC 2.A.102) family.</text>
</comment>
<feature type="transmembrane region" description="Helical" evidence="6">
    <location>
        <begin position="209"/>
        <end position="226"/>
    </location>
</feature>
<name>A0A810N9P3_9ACTN</name>
<feature type="transmembrane region" description="Helical" evidence="6">
    <location>
        <begin position="74"/>
        <end position="94"/>
    </location>
</feature>
<feature type="transmembrane region" description="Helical" evidence="6">
    <location>
        <begin position="30"/>
        <end position="53"/>
    </location>
</feature>
<sequence>MSLYELAAAVGLGALAAAVGTPTGVSGGLLLLPVLLTVFGLGGTVASATNLLFNVVSTPVGILRQPRIDRTLTKLLVGAATPAAVGGALVNVFLLGDSPAFRMLVAVLLVAVGASLLVPRRRSPGTDDRLSPATRRTLLLTGVASGLLGGFYGLGGAVLAAPAALLLTGWPVARVAGAALVTTLTVSVTGLATYATLDVAGQTTVDTPHWPLGLALGAGGLVGGWFAARYGGRLPDRLLRRTLAVLVTLGALRLVFG</sequence>
<organism evidence="7 8">
    <name type="scientific">Polymorphospora rubra</name>
    <dbReference type="NCBI Taxonomy" id="338584"/>
    <lineage>
        <taxon>Bacteria</taxon>
        <taxon>Bacillati</taxon>
        <taxon>Actinomycetota</taxon>
        <taxon>Actinomycetes</taxon>
        <taxon>Micromonosporales</taxon>
        <taxon>Micromonosporaceae</taxon>
        <taxon>Polymorphospora</taxon>
    </lineage>
</organism>
<protein>
    <recommendedName>
        <fullName evidence="6">Probable membrane transporter protein</fullName>
    </recommendedName>
</protein>
<keyword evidence="6" id="KW-1003">Cell membrane</keyword>
<evidence type="ECO:0000256" key="6">
    <source>
        <dbReference type="RuleBase" id="RU363041"/>
    </source>
</evidence>
<dbReference type="PANTHER" id="PTHR43701:SF5">
    <property type="entry name" value="MEMBRANE TRANSPORTER PROTEIN-RELATED"/>
    <property type="match status" value="1"/>
</dbReference>
<dbReference type="InterPro" id="IPR051598">
    <property type="entry name" value="TSUP/Inactive_protease-like"/>
</dbReference>
<gene>
    <name evidence="7" type="ORF">Prubr_58700</name>
</gene>
<evidence type="ECO:0000313" key="7">
    <source>
        <dbReference type="EMBL" id="BCJ68849.1"/>
    </source>
</evidence>